<dbReference type="PANTHER" id="PTHR34237:SF4">
    <property type="entry name" value="PAREP1 FAMILY PROTEIN"/>
    <property type="match status" value="1"/>
</dbReference>
<name>A0A2T9X8A8_9CREN</name>
<dbReference type="AlphaFoldDB" id="A0A2T9X8A8"/>
<dbReference type="Gene3D" id="1.20.120.330">
    <property type="entry name" value="Nucleotidyltransferases domain 2"/>
    <property type="match status" value="1"/>
</dbReference>
<protein>
    <recommendedName>
        <fullName evidence="3">PaREP1 family protein</fullName>
    </recommendedName>
</protein>
<accession>A0A2T9X8A8</accession>
<dbReference type="PANTHER" id="PTHR34237">
    <property type="entry name" value="PAREP8-RELATED"/>
    <property type="match status" value="1"/>
</dbReference>
<sequence length="127" mass="14257">MLIQTSSDVLLSIADDLLSRGDVAHASEKYYKAAEEAIKLLTINLGLKDILNIAKESGWDLATLHKAVTEICKKLNNEDIFEYWESAIVLLTVENLSLDVVKDEAENVRKLVKISDEIANRELDKRS</sequence>
<gene>
    <name evidence="1" type="ORF">DDW13_03445</name>
</gene>
<proteinExistence type="predicted"/>
<reference evidence="1 2" key="1">
    <citation type="journal article" date="2015" name="Appl. Environ. Microbiol.">
        <title>Nanoarchaeota, Their Sulfolobales Host, and Nanoarchaeota Virus Distribution across Yellowstone National Park Hot Springs.</title>
        <authorList>
            <person name="Munson-McGee J.H."/>
            <person name="Field E.K."/>
            <person name="Bateson M."/>
            <person name="Rooney C."/>
            <person name="Stepanauskas R."/>
            <person name="Young M.J."/>
        </authorList>
    </citation>
    <scope>NUCLEOTIDE SEQUENCE [LARGE SCALE GENOMIC DNA]</scope>
    <source>
        <strain evidence="1">SCGC AC-742_N10</strain>
    </source>
</reference>
<evidence type="ECO:0008006" key="3">
    <source>
        <dbReference type="Google" id="ProtNLM"/>
    </source>
</evidence>
<evidence type="ECO:0000313" key="1">
    <source>
        <dbReference type="EMBL" id="PVU76320.1"/>
    </source>
</evidence>
<dbReference type="InterPro" id="IPR010268">
    <property type="entry name" value="PaREP1"/>
</dbReference>
<comment type="caution">
    <text evidence="1">The sequence shown here is derived from an EMBL/GenBank/DDBJ whole genome shotgun (WGS) entry which is preliminary data.</text>
</comment>
<dbReference type="Pfam" id="PF05942">
    <property type="entry name" value="PaREP1"/>
    <property type="match status" value="1"/>
</dbReference>
<dbReference type="RefSeq" id="WP_013776694.1">
    <property type="nucleotide sequence ID" value="NC_015518.1"/>
</dbReference>
<dbReference type="Proteomes" id="UP000245638">
    <property type="component" value="Unassembled WGS sequence"/>
</dbReference>
<organism evidence="1 2">
    <name type="scientific">Acidianus hospitalis</name>
    <dbReference type="NCBI Taxonomy" id="563177"/>
    <lineage>
        <taxon>Archaea</taxon>
        <taxon>Thermoproteota</taxon>
        <taxon>Thermoprotei</taxon>
        <taxon>Sulfolobales</taxon>
        <taxon>Sulfolobaceae</taxon>
        <taxon>Acidianus</taxon>
    </lineage>
</organism>
<dbReference type="EMBL" id="QEFD01000108">
    <property type="protein sequence ID" value="PVU76320.1"/>
    <property type="molecule type" value="Genomic_DNA"/>
</dbReference>
<evidence type="ECO:0000313" key="2">
    <source>
        <dbReference type="Proteomes" id="UP000245638"/>
    </source>
</evidence>